<dbReference type="EMBL" id="LN891866">
    <property type="protein sequence ID" value="CUS06676.1"/>
    <property type="molecule type" value="Genomic_DNA"/>
</dbReference>
<dbReference type="PANTHER" id="PTHR11474:SF126">
    <property type="entry name" value="TYROSINASE-LIKE PROTEIN TYR-1-RELATED"/>
    <property type="match status" value="1"/>
</dbReference>
<dbReference type="PROSITE" id="PS00497">
    <property type="entry name" value="TYROSINASE_1"/>
    <property type="match status" value="1"/>
</dbReference>
<sequence>MPSIGALLIIGLCLVSFLGNVAAVPLPEDGVVGPDEDGLGPSCTVIKRKEWRRLSKVQKKSYIKAVKCLQDKPAIAKATIPNSISRFDDFQGVHIQQTFSIHFVGHFLAWHRYYLAIYEKALREECDYKGAQPYWDWTLDADNFIASPLWDPVTGFGGNGVPAPADGSPFAVPGATGGGCVTDGPFVDMRLHLGPGPSLAGTSRCLRRAFSPWIAKTFSNTAKVNNALAQKDFGWFNKVVEGETNFLNVGIHGGGHYSIGGEAGDLYASPGEPVFYLHHANLDRIYWQWQSMNLPARLSDISGPIQMFGPITGPNVTLSFPIDLGPLAPAVTVQELMDTKGNKTGSGVLCYTYQ</sequence>
<keyword evidence="6" id="KW-1185">Reference proteome</keyword>
<reference evidence="5" key="1">
    <citation type="submission" date="2015-10" db="EMBL/GenBank/DDBJ databases">
        <authorList>
            <person name="Regsiter A."/>
            <person name="william w."/>
        </authorList>
    </citation>
    <scope>NUCLEOTIDE SEQUENCE</scope>
    <source>
        <strain evidence="5">Montdore</strain>
    </source>
</reference>
<organism evidence="5 6">
    <name type="scientific">Tuber aestivum</name>
    <name type="common">summer truffle</name>
    <dbReference type="NCBI Taxonomy" id="59557"/>
    <lineage>
        <taxon>Eukaryota</taxon>
        <taxon>Fungi</taxon>
        <taxon>Dikarya</taxon>
        <taxon>Ascomycota</taxon>
        <taxon>Pezizomycotina</taxon>
        <taxon>Pezizomycetes</taxon>
        <taxon>Pezizales</taxon>
        <taxon>Tuberaceae</taxon>
        <taxon>Tuber</taxon>
    </lineage>
</organism>
<evidence type="ECO:0000259" key="4">
    <source>
        <dbReference type="PROSITE" id="PS00497"/>
    </source>
</evidence>
<evidence type="ECO:0000256" key="2">
    <source>
        <dbReference type="ARBA" id="ARBA00023008"/>
    </source>
</evidence>
<protein>
    <recommendedName>
        <fullName evidence="4">Tyrosinase copper-binding domain-containing protein</fullName>
    </recommendedName>
</protein>
<dbReference type="AlphaFoldDB" id="A0A292PHN7"/>
<keyword evidence="3" id="KW-0732">Signal</keyword>
<keyword evidence="1" id="KW-0479">Metal-binding</keyword>
<evidence type="ECO:0000256" key="1">
    <source>
        <dbReference type="ARBA" id="ARBA00022723"/>
    </source>
</evidence>
<dbReference type="Gene3D" id="1.10.1280.10">
    <property type="entry name" value="Di-copper center containing domain from catechol oxidase"/>
    <property type="match status" value="1"/>
</dbReference>
<dbReference type="InterPro" id="IPR002227">
    <property type="entry name" value="Tyrosinase_Cu-bd"/>
</dbReference>
<evidence type="ECO:0000256" key="3">
    <source>
        <dbReference type="SAM" id="SignalP"/>
    </source>
</evidence>
<dbReference type="GO" id="GO:0016491">
    <property type="term" value="F:oxidoreductase activity"/>
    <property type="evidence" value="ECO:0007669"/>
    <property type="project" value="InterPro"/>
</dbReference>
<accession>A0A292PHN7</accession>
<dbReference type="SUPFAM" id="SSF48056">
    <property type="entry name" value="Di-copper centre-containing domain"/>
    <property type="match status" value="1"/>
</dbReference>
<evidence type="ECO:0000313" key="5">
    <source>
        <dbReference type="EMBL" id="CUS06676.1"/>
    </source>
</evidence>
<dbReference type="GO" id="GO:0046872">
    <property type="term" value="F:metal ion binding"/>
    <property type="evidence" value="ECO:0007669"/>
    <property type="project" value="UniProtKB-KW"/>
</dbReference>
<dbReference type="Proteomes" id="UP001412239">
    <property type="component" value="Unassembled WGS sequence"/>
</dbReference>
<dbReference type="PRINTS" id="PR00092">
    <property type="entry name" value="TYROSINASE"/>
</dbReference>
<dbReference type="InterPro" id="IPR008922">
    <property type="entry name" value="Di-copper_centre_dom_sf"/>
</dbReference>
<dbReference type="InterPro" id="IPR050316">
    <property type="entry name" value="Tyrosinase/Hemocyanin"/>
</dbReference>
<dbReference type="Pfam" id="PF00264">
    <property type="entry name" value="Tyrosinase"/>
    <property type="match status" value="1"/>
</dbReference>
<feature type="signal peptide" evidence="3">
    <location>
        <begin position="1"/>
        <end position="23"/>
    </location>
</feature>
<proteinExistence type="predicted"/>
<feature type="chain" id="PRO_5012832751" description="Tyrosinase copper-binding domain-containing protein" evidence="3">
    <location>
        <begin position="24"/>
        <end position="354"/>
    </location>
</feature>
<dbReference type="PANTHER" id="PTHR11474">
    <property type="entry name" value="TYROSINASE FAMILY MEMBER"/>
    <property type="match status" value="1"/>
</dbReference>
<name>A0A292PHN7_9PEZI</name>
<keyword evidence="2" id="KW-0186">Copper</keyword>
<feature type="domain" description="Tyrosinase copper-binding" evidence="4">
    <location>
        <begin position="102"/>
        <end position="119"/>
    </location>
</feature>
<evidence type="ECO:0000313" key="6">
    <source>
        <dbReference type="Proteomes" id="UP001412239"/>
    </source>
</evidence>
<gene>
    <name evidence="5" type="ORF">GSTUAT00009257001</name>
</gene>